<dbReference type="Pfam" id="PF00440">
    <property type="entry name" value="TetR_N"/>
    <property type="match status" value="1"/>
</dbReference>
<dbReference type="SUPFAM" id="SSF46689">
    <property type="entry name" value="Homeodomain-like"/>
    <property type="match status" value="1"/>
</dbReference>
<dbReference type="InterPro" id="IPR041479">
    <property type="entry name" value="TetR_CgmR_C"/>
</dbReference>
<organism evidence="4 5">
    <name type="scientific">Methylorubrum extorquens</name>
    <name type="common">Methylobacterium dichloromethanicum</name>
    <name type="synonym">Methylobacterium extorquens</name>
    <dbReference type="NCBI Taxonomy" id="408"/>
    <lineage>
        <taxon>Bacteria</taxon>
        <taxon>Pseudomonadati</taxon>
        <taxon>Pseudomonadota</taxon>
        <taxon>Alphaproteobacteria</taxon>
        <taxon>Hyphomicrobiales</taxon>
        <taxon>Methylobacteriaceae</taxon>
        <taxon>Methylorubrum</taxon>
    </lineage>
</organism>
<dbReference type="Pfam" id="PF17937">
    <property type="entry name" value="TetR_C_28"/>
    <property type="match status" value="1"/>
</dbReference>
<dbReference type="InterPro" id="IPR023772">
    <property type="entry name" value="DNA-bd_HTH_TetR-type_CS"/>
</dbReference>
<dbReference type="AlphaFoldDB" id="A0A1S1P838"/>
<dbReference type="InterPro" id="IPR036271">
    <property type="entry name" value="Tet_transcr_reg_TetR-rel_C_sf"/>
</dbReference>
<dbReference type="Proteomes" id="UP000180215">
    <property type="component" value="Unassembled WGS sequence"/>
</dbReference>
<dbReference type="PROSITE" id="PS50977">
    <property type="entry name" value="HTH_TETR_2"/>
    <property type="match status" value="1"/>
</dbReference>
<reference evidence="4 5" key="1">
    <citation type="submission" date="2016-10" db="EMBL/GenBank/DDBJ databases">
        <title>Draft genome sequence of Methylobacterium extorquens CP3, a seed endophyte of Crotalaria pumila with plant growth-promoting and metal tolerance properties.</title>
        <authorList>
            <person name="Sanchez-Lopez A.S."/>
            <person name="Van Hamme J.D."/>
            <person name="Thijs S."/>
            <person name="Mcammond B.M."/>
            <person name="Stevens V."/>
            <person name="Gonzalez-Chavez M.D.C."/>
            <person name="Vangronsveld J."/>
        </authorList>
    </citation>
    <scope>NUCLEOTIDE SEQUENCE [LARGE SCALE GENOMIC DNA]</scope>
    <source>
        <strain evidence="4 5">CP3</strain>
    </source>
</reference>
<dbReference type="Gene3D" id="1.10.357.10">
    <property type="entry name" value="Tetracycline Repressor, domain 2"/>
    <property type="match status" value="1"/>
</dbReference>
<evidence type="ECO:0000313" key="4">
    <source>
        <dbReference type="EMBL" id="OHV17185.1"/>
    </source>
</evidence>
<dbReference type="PANTHER" id="PTHR30055:SF148">
    <property type="entry name" value="TETR-FAMILY TRANSCRIPTIONAL REGULATOR"/>
    <property type="match status" value="1"/>
</dbReference>
<dbReference type="PRINTS" id="PR00455">
    <property type="entry name" value="HTHTETR"/>
</dbReference>
<dbReference type="InterPro" id="IPR001647">
    <property type="entry name" value="HTH_TetR"/>
</dbReference>
<evidence type="ECO:0000259" key="3">
    <source>
        <dbReference type="PROSITE" id="PS50977"/>
    </source>
</evidence>
<evidence type="ECO:0000313" key="5">
    <source>
        <dbReference type="Proteomes" id="UP000180215"/>
    </source>
</evidence>
<dbReference type="EMBL" id="MNAO01000055">
    <property type="protein sequence ID" value="OHV17185.1"/>
    <property type="molecule type" value="Genomic_DNA"/>
</dbReference>
<evidence type="ECO:0000256" key="1">
    <source>
        <dbReference type="ARBA" id="ARBA00023125"/>
    </source>
</evidence>
<sequence>MATAYHRKKQPELVRRTLLDCAAKLALEQGLAAVTVQAVSHAAGVTKGALFHHFASKQALVKGVVADLIAQLDADIDAAMAKDSEPYGRYTRAYVDITLHDPMMTEGSQWAALHISILAEPALRRIVSDWFAERLRRHRDTDGDADLEFVRLAADGAWIAYLVREKPTDPVPELGALRARLIAMTLAGRPGPAGDDRA</sequence>
<gene>
    <name evidence="4" type="ORF">BK022_07175</name>
</gene>
<dbReference type="InterPro" id="IPR009057">
    <property type="entry name" value="Homeodomain-like_sf"/>
</dbReference>
<name>A0A1S1P838_METEX</name>
<feature type="DNA-binding region" description="H-T-H motif" evidence="2">
    <location>
        <begin position="35"/>
        <end position="54"/>
    </location>
</feature>
<dbReference type="GO" id="GO:0000976">
    <property type="term" value="F:transcription cis-regulatory region binding"/>
    <property type="evidence" value="ECO:0007669"/>
    <property type="project" value="TreeGrafter"/>
</dbReference>
<accession>A0A1S1P838</accession>
<dbReference type="PANTHER" id="PTHR30055">
    <property type="entry name" value="HTH-TYPE TRANSCRIPTIONAL REGULATOR RUTR"/>
    <property type="match status" value="1"/>
</dbReference>
<keyword evidence="1 2" id="KW-0238">DNA-binding</keyword>
<protein>
    <submittedName>
        <fullName evidence="4">TetR family transcriptional regulator</fullName>
    </submittedName>
</protein>
<dbReference type="InterPro" id="IPR050109">
    <property type="entry name" value="HTH-type_TetR-like_transc_reg"/>
</dbReference>
<feature type="domain" description="HTH tetR-type" evidence="3">
    <location>
        <begin position="12"/>
        <end position="72"/>
    </location>
</feature>
<comment type="caution">
    <text evidence="4">The sequence shown here is derived from an EMBL/GenBank/DDBJ whole genome shotgun (WGS) entry which is preliminary data.</text>
</comment>
<proteinExistence type="predicted"/>
<dbReference type="GO" id="GO:0003700">
    <property type="term" value="F:DNA-binding transcription factor activity"/>
    <property type="evidence" value="ECO:0007669"/>
    <property type="project" value="TreeGrafter"/>
</dbReference>
<evidence type="ECO:0000256" key="2">
    <source>
        <dbReference type="PROSITE-ProRule" id="PRU00335"/>
    </source>
</evidence>
<dbReference type="PROSITE" id="PS01081">
    <property type="entry name" value="HTH_TETR_1"/>
    <property type="match status" value="1"/>
</dbReference>
<dbReference type="SUPFAM" id="SSF48498">
    <property type="entry name" value="Tetracyclin repressor-like, C-terminal domain"/>
    <property type="match status" value="1"/>
</dbReference>